<evidence type="ECO:0000256" key="4">
    <source>
        <dbReference type="ARBA" id="ARBA00016377"/>
    </source>
</evidence>
<dbReference type="GO" id="GO:0016787">
    <property type="term" value="F:hydrolase activity"/>
    <property type="evidence" value="ECO:0007669"/>
    <property type="project" value="UniProtKB-KW"/>
</dbReference>
<dbReference type="InterPro" id="IPR000086">
    <property type="entry name" value="NUDIX_hydrolase_dom"/>
</dbReference>
<evidence type="ECO:0000256" key="2">
    <source>
        <dbReference type="ARBA" id="ARBA00001946"/>
    </source>
</evidence>
<comment type="caution">
    <text evidence="9">The sequence shown here is derived from an EMBL/GenBank/DDBJ whole genome shotgun (WGS) entry which is preliminary data.</text>
</comment>
<dbReference type="PANTHER" id="PTHR11839">
    <property type="entry name" value="UDP/ADP-SUGAR PYROPHOSPHATASE"/>
    <property type="match status" value="1"/>
</dbReference>
<dbReference type="CDD" id="cd24161">
    <property type="entry name" value="NUDIX_ADPRase_Ndx2"/>
    <property type="match status" value="1"/>
</dbReference>
<accession>A0A927EDZ6</accession>
<evidence type="ECO:0000313" key="10">
    <source>
        <dbReference type="Proteomes" id="UP000619295"/>
    </source>
</evidence>
<reference evidence="9" key="1">
    <citation type="submission" date="2020-09" db="EMBL/GenBank/DDBJ databases">
        <title>Bosea spartocytisi sp. nov. a root nodule endophyte of Spartocytisus supranubius in the high mountain ecosystem fo the Teide National Park (Canary Islands, Spain).</title>
        <authorList>
            <person name="Pulido-Suarez L."/>
            <person name="Peix A."/>
            <person name="Igual J.M."/>
            <person name="Socas-Perez N."/>
            <person name="Velazquez E."/>
            <person name="Flores-Felix J.D."/>
            <person name="Leon-Barrios M."/>
        </authorList>
    </citation>
    <scope>NUCLEOTIDE SEQUENCE</scope>
    <source>
        <strain evidence="9">SSUT16</strain>
    </source>
</reference>
<dbReference type="Pfam" id="PF00293">
    <property type="entry name" value="NUDIX"/>
    <property type="match status" value="1"/>
</dbReference>
<keyword evidence="5 9" id="KW-0378">Hydrolase</keyword>
<evidence type="ECO:0000259" key="8">
    <source>
        <dbReference type="PROSITE" id="PS51462"/>
    </source>
</evidence>
<evidence type="ECO:0000256" key="3">
    <source>
        <dbReference type="ARBA" id="ARBA00007275"/>
    </source>
</evidence>
<comment type="catalytic activity">
    <reaction evidence="1">
        <text>GDP-alpha-D-mannose + H2O = alpha-D-mannose 1-phosphate + GMP + 2 H(+)</text>
        <dbReference type="Rhea" id="RHEA:27978"/>
        <dbReference type="ChEBI" id="CHEBI:15377"/>
        <dbReference type="ChEBI" id="CHEBI:15378"/>
        <dbReference type="ChEBI" id="CHEBI:57527"/>
        <dbReference type="ChEBI" id="CHEBI:58115"/>
        <dbReference type="ChEBI" id="CHEBI:58409"/>
    </reaction>
</comment>
<protein>
    <recommendedName>
        <fullName evidence="4">GDP-mannose pyrophosphatase</fullName>
    </recommendedName>
    <alternativeName>
        <fullName evidence="6">GDP-mannose hydrolase</fullName>
    </alternativeName>
    <alternativeName>
        <fullName evidence="7">GDPMK</fullName>
    </alternativeName>
</protein>
<dbReference type="AlphaFoldDB" id="A0A927EDZ6"/>
<evidence type="ECO:0000313" key="9">
    <source>
        <dbReference type="EMBL" id="MBD3849039.1"/>
    </source>
</evidence>
<dbReference type="Gene3D" id="3.90.79.10">
    <property type="entry name" value="Nucleoside Triphosphate Pyrophosphohydrolase"/>
    <property type="match status" value="1"/>
</dbReference>
<organism evidence="9 10">
    <name type="scientific">Bosea spartocytisi</name>
    <dbReference type="NCBI Taxonomy" id="2773451"/>
    <lineage>
        <taxon>Bacteria</taxon>
        <taxon>Pseudomonadati</taxon>
        <taxon>Pseudomonadota</taxon>
        <taxon>Alphaproteobacteria</taxon>
        <taxon>Hyphomicrobiales</taxon>
        <taxon>Boseaceae</taxon>
        <taxon>Bosea</taxon>
    </lineage>
</organism>
<sequence length="196" mass="21747">MADPASDAKPEIATLSSRVVYANRWMTVREDAIQRQDGSHGIYGVVEKVDFVAIIPVEPDGSIHLVEQYRYPVGARFWELPQGSWELSPQADPVSVARGELREETGLHAEDMVKLGYLFECYGYSNQGCHLFLARRLRYEGSDLDLEEQGLVCRRFTASEVVAMIESGRIRDATTVAAIGLMMMKGLFPQGSGGTD</sequence>
<keyword evidence="10" id="KW-1185">Reference proteome</keyword>
<evidence type="ECO:0000256" key="6">
    <source>
        <dbReference type="ARBA" id="ARBA00032162"/>
    </source>
</evidence>
<dbReference type="GO" id="GO:0005829">
    <property type="term" value="C:cytosol"/>
    <property type="evidence" value="ECO:0007669"/>
    <property type="project" value="TreeGrafter"/>
</dbReference>
<feature type="domain" description="Nudix hydrolase" evidence="8">
    <location>
        <begin position="47"/>
        <end position="178"/>
    </location>
</feature>
<dbReference type="EMBL" id="JACXWY010000027">
    <property type="protein sequence ID" value="MBD3849039.1"/>
    <property type="molecule type" value="Genomic_DNA"/>
</dbReference>
<dbReference type="GO" id="GO:0006753">
    <property type="term" value="P:nucleoside phosphate metabolic process"/>
    <property type="evidence" value="ECO:0007669"/>
    <property type="project" value="TreeGrafter"/>
</dbReference>
<comment type="cofactor">
    <cofactor evidence="2">
        <name>Mg(2+)</name>
        <dbReference type="ChEBI" id="CHEBI:18420"/>
    </cofactor>
</comment>
<dbReference type="SUPFAM" id="SSF55811">
    <property type="entry name" value="Nudix"/>
    <property type="match status" value="1"/>
</dbReference>
<dbReference type="GO" id="GO:0019693">
    <property type="term" value="P:ribose phosphate metabolic process"/>
    <property type="evidence" value="ECO:0007669"/>
    <property type="project" value="TreeGrafter"/>
</dbReference>
<comment type="similarity">
    <text evidence="3">Belongs to the Nudix hydrolase family. NudK subfamily.</text>
</comment>
<proteinExistence type="inferred from homology"/>
<dbReference type="InterPro" id="IPR015797">
    <property type="entry name" value="NUDIX_hydrolase-like_dom_sf"/>
</dbReference>
<dbReference type="PROSITE" id="PS51462">
    <property type="entry name" value="NUDIX"/>
    <property type="match status" value="1"/>
</dbReference>
<dbReference type="RefSeq" id="WP_081925277.1">
    <property type="nucleotide sequence ID" value="NZ_JACXWY010000027.1"/>
</dbReference>
<dbReference type="PANTHER" id="PTHR11839:SF18">
    <property type="entry name" value="NUDIX HYDROLASE DOMAIN-CONTAINING PROTEIN"/>
    <property type="match status" value="1"/>
</dbReference>
<gene>
    <name evidence="9" type="ORF">IED13_25350</name>
</gene>
<name>A0A927EDZ6_9HYPH</name>
<evidence type="ECO:0000256" key="7">
    <source>
        <dbReference type="ARBA" id="ARBA00032272"/>
    </source>
</evidence>
<evidence type="ECO:0000256" key="1">
    <source>
        <dbReference type="ARBA" id="ARBA00000847"/>
    </source>
</evidence>
<dbReference type="Proteomes" id="UP000619295">
    <property type="component" value="Unassembled WGS sequence"/>
</dbReference>
<evidence type="ECO:0000256" key="5">
    <source>
        <dbReference type="ARBA" id="ARBA00022801"/>
    </source>
</evidence>